<name>F2UW86_ACTVI</name>
<dbReference type="eggNOG" id="ENOG5031HS0">
    <property type="taxonomic scope" value="Bacteria"/>
</dbReference>
<dbReference type="HOGENOM" id="CLU_1567372_0_0_11"/>
<evidence type="ECO:0000313" key="2">
    <source>
        <dbReference type="EMBL" id="EGE39339.1"/>
    </source>
</evidence>
<evidence type="ECO:0000256" key="1">
    <source>
        <dbReference type="SAM" id="MobiDB-lite"/>
    </source>
</evidence>
<proteinExistence type="predicted"/>
<comment type="caution">
    <text evidence="2">The sequence shown here is derived from an EMBL/GenBank/DDBJ whole genome shotgun (WGS) entry which is preliminary data.</text>
</comment>
<accession>F2UW86</accession>
<dbReference type="AlphaFoldDB" id="F2UW86"/>
<feature type="region of interest" description="Disordered" evidence="1">
    <location>
        <begin position="1"/>
        <end position="27"/>
    </location>
</feature>
<dbReference type="Proteomes" id="UP000004668">
    <property type="component" value="Unassembled WGS sequence"/>
</dbReference>
<sequence>MSDIPVVPDTQPRNVQPTSPSGDPVEVHGLTLTAPADATVSEVSNSEGNPATEILMPGAHNGIPRVRVRRVESFGRSIVDETHAQEVLLVSERRTNVFRTKETWPHMKEAYVITWDTSVPASDGSDLPLSALGLWLGDTETSGWTLFATAEQGKLENSPLWDVTFSARSA</sequence>
<gene>
    <name evidence="2" type="ORF">HMPREF0059_00689</name>
</gene>
<dbReference type="EMBL" id="ACRE02000028">
    <property type="protein sequence ID" value="EGE39339.1"/>
    <property type="molecule type" value="Genomic_DNA"/>
</dbReference>
<reference evidence="3" key="1">
    <citation type="submission" date="2010-02" db="EMBL/GenBank/DDBJ databases">
        <title>The Genome Sequence of Prevotella oris strain C735.</title>
        <authorList>
            <consortium name="The Broad Institute Genome Sequencing Platform"/>
            <person name="Ward D."/>
            <person name="Feldgarden M."/>
            <person name="Earl A."/>
            <person name="Young S.K."/>
            <person name="Zeng Q."/>
            <person name="Koehrsen M."/>
            <person name="Alvarado L."/>
            <person name="Berlin A."/>
            <person name="Bochicchio J."/>
            <person name="Borenstein D."/>
            <person name="Chapman S.B."/>
            <person name="Chen Z."/>
            <person name="Engels R."/>
            <person name="Freedman E."/>
            <person name="Gellesch M."/>
            <person name="Goldberg J."/>
            <person name="Griggs A."/>
            <person name="Gujja S."/>
            <person name="Heilman E."/>
            <person name="Heiman D."/>
            <person name="Hepburn T."/>
            <person name="Howarth C."/>
            <person name="Jen D."/>
            <person name="Larson L."/>
            <person name="Mehta T."/>
            <person name="Park D."/>
            <person name="Pearson M."/>
            <person name="Roberts A."/>
            <person name="Saif S."/>
            <person name="Shea T."/>
            <person name="Shenoy N."/>
            <person name="Sisk P."/>
            <person name="Stolte C."/>
            <person name="Sykes S."/>
            <person name="Thomson T."/>
            <person name="Walk T."/>
            <person name="White J."/>
            <person name="Yandava C."/>
            <person name="Sibley C.D."/>
            <person name="Field T.R."/>
            <person name="Grinwis M."/>
            <person name="Eshaghurshan C.S."/>
            <person name="Surette M.G."/>
            <person name="Haas B."/>
            <person name="Nusbaum C."/>
            <person name="Birren B."/>
        </authorList>
    </citation>
    <scope>NUCLEOTIDE SEQUENCE [LARGE SCALE GENOMIC DNA]</scope>
    <source>
        <strain evidence="3">C505</strain>
    </source>
</reference>
<evidence type="ECO:0000313" key="3">
    <source>
        <dbReference type="Proteomes" id="UP000004668"/>
    </source>
</evidence>
<feature type="compositionally biased region" description="Polar residues" evidence="1">
    <location>
        <begin position="11"/>
        <end position="21"/>
    </location>
</feature>
<protein>
    <submittedName>
        <fullName evidence="2">Uncharacterized protein</fullName>
    </submittedName>
</protein>
<reference evidence="2 3" key="2">
    <citation type="submission" date="2011-10" db="EMBL/GenBank/DDBJ databases">
        <title>The Genome Sequence of Actinomyces viscosus C505.</title>
        <authorList>
            <consortium name="The Broad Institute Genome Sequencing Platform"/>
            <consortium name="The Broad Institute Genome Sequencing Center for Infectious Disease"/>
            <person name="Earl A."/>
            <person name="Ward D."/>
            <person name="Feldgarden M."/>
            <person name="Gevers D."/>
            <person name="Sibley C.D."/>
            <person name="Field T.R."/>
            <person name="Grinwis M."/>
            <person name="Eshaghurshan C.S."/>
            <person name="Surette M.G."/>
            <person name="Young S.K."/>
            <person name="Zeng Q."/>
            <person name="Gargeya S."/>
            <person name="Fitzgerald M."/>
            <person name="Haas B."/>
            <person name="Abouelleil A."/>
            <person name="Alvarado L."/>
            <person name="Arachchi H.M."/>
            <person name="Berlin A."/>
            <person name="Brown A."/>
            <person name="Chapman S.B."/>
            <person name="Chen Z."/>
            <person name="Dunbar C."/>
            <person name="Freedman E."/>
            <person name="Gearin G."/>
            <person name="Goldberg J."/>
            <person name="Griggs A."/>
            <person name="Gujja S."/>
            <person name="Heiman D."/>
            <person name="Howarth C."/>
            <person name="Larson L."/>
            <person name="Lui A."/>
            <person name="MacDonald P.J.P."/>
            <person name="Montmayeur A."/>
            <person name="Murphy C."/>
            <person name="Neiman D."/>
            <person name="Pearson M."/>
            <person name="Priest M."/>
            <person name="Roberts A."/>
            <person name="Saif S."/>
            <person name="Shea T."/>
            <person name="Shenoy N."/>
            <person name="Sisk P."/>
            <person name="Stolte C."/>
            <person name="Sykes S."/>
            <person name="Wortman J."/>
            <person name="Nusbaum C."/>
            <person name="Birren B."/>
        </authorList>
    </citation>
    <scope>NUCLEOTIDE SEQUENCE [LARGE SCALE GENOMIC DNA]</scope>
    <source>
        <strain evidence="2 3">C505</strain>
    </source>
</reference>
<organism evidence="2 3">
    <name type="scientific">Actinomyces viscosus C505</name>
    <dbReference type="NCBI Taxonomy" id="562973"/>
    <lineage>
        <taxon>Bacteria</taxon>
        <taxon>Bacillati</taxon>
        <taxon>Actinomycetota</taxon>
        <taxon>Actinomycetes</taxon>
        <taxon>Actinomycetales</taxon>
        <taxon>Actinomycetaceae</taxon>
        <taxon>Actinomyces</taxon>
    </lineage>
</organism>